<dbReference type="VEuPathDB" id="PlasmoDB:PGSY75_0044200"/>
<dbReference type="AlphaFoldDB" id="A0A151L1W2"/>
<dbReference type="VEuPathDB" id="PlasmoDB:PGABG01_0001800"/>
<feature type="non-terminal residue" evidence="2">
    <location>
        <position position="1"/>
    </location>
</feature>
<accession>A0A151L1W2</accession>
<dbReference type="InterPro" id="IPR029211">
    <property type="entry name" value="PfEMP1_ATS"/>
</dbReference>
<evidence type="ECO:0000259" key="1">
    <source>
        <dbReference type="Pfam" id="PF15445"/>
    </source>
</evidence>
<comment type="caution">
    <text evidence="2">The sequence shown here is derived from an EMBL/GenBank/DDBJ whole genome shotgun (WGS) entry which is preliminary data.</text>
</comment>
<dbReference type="RefSeq" id="XP_018638662.1">
    <property type="nucleotide sequence ID" value="XM_018783556.1"/>
</dbReference>
<proteinExistence type="predicted"/>
<dbReference type="Gene3D" id="1.10.1900.40">
    <property type="entry name" value="Acidic terminal segments, variant surface antigen of PfEMP1"/>
    <property type="match status" value="1"/>
</dbReference>
<dbReference type="InterPro" id="IPR044932">
    <property type="entry name" value="PfEMP1_ATS_sf"/>
</dbReference>
<dbReference type="GeneID" id="29774171"/>
<dbReference type="EMBL" id="LVLB01000440">
    <property type="protein sequence ID" value="KYN92936.1"/>
    <property type="molecule type" value="Genomic_DNA"/>
</dbReference>
<sequence length="249" mass="28858">IFVPRTPKHKTLIQVVLEPTNRNSGDTTNSINTPKDDISTNKLTEEQWNQLKQEFISNILQNDEMDISRSNISGTPPTNTQPDPTYVSQNIYSGIHLINDSLSGNNIYDEVLKRKENELFGTNHPKHNTTNSDPILNQLDLVDQWLDKNRYICETFSNKEELLDKLKELWDNKNKNSGITDISQNNMFNSNISLQTYMDPKPKNQFAHMDTILDDKSVDHNKIHIEMNANNKTNGSFEKQYPIYYIWNI</sequence>
<evidence type="ECO:0000313" key="2">
    <source>
        <dbReference type="EMBL" id="KYN92936.1"/>
    </source>
</evidence>
<dbReference type="Proteomes" id="UP000076004">
    <property type="component" value="Unassembled WGS sequence"/>
</dbReference>
<evidence type="ECO:0000313" key="3">
    <source>
        <dbReference type="Proteomes" id="UP000076004"/>
    </source>
</evidence>
<dbReference type="KEGG" id="pgab:PGSY75_0044200"/>
<dbReference type="Pfam" id="PF15445">
    <property type="entry name" value="ATS"/>
    <property type="match status" value="1"/>
</dbReference>
<reference evidence="2 3" key="1">
    <citation type="journal article" date="2016" name="Nat. Commun.">
        <title>Genomes of cryptic chimpanzee Plasmodium species reveal key evolutionary events leading to human malaria.</title>
        <authorList>
            <person name="Sundararaman S.A."/>
            <person name="Plenderleith L.J."/>
            <person name="Liu W."/>
            <person name="Loy D.E."/>
            <person name="Learn G.H."/>
            <person name="Li Y."/>
            <person name="Shaw K.S."/>
            <person name="Ayouba A."/>
            <person name="Peeters M."/>
            <person name="Speede S."/>
            <person name="Shaw G.M."/>
            <person name="Bushman F.D."/>
            <person name="Brisson D."/>
            <person name="Rayner J.C."/>
            <person name="Sharp P.M."/>
            <person name="Hahn B.H."/>
        </authorList>
    </citation>
    <scope>NUCLEOTIDE SEQUENCE [LARGE SCALE GENOMIC DNA]</scope>
    <source>
        <strain evidence="2 3">SY75</strain>
    </source>
</reference>
<protein>
    <submittedName>
        <fullName evidence="2">Putative EMP1-like protein</fullName>
    </submittedName>
</protein>
<name>A0A151L1W2_9APIC</name>
<gene>
    <name evidence="2" type="ORF">PGSY75_0044200</name>
</gene>
<organism evidence="2 3">
    <name type="scientific">Plasmodium gaboni</name>
    <dbReference type="NCBI Taxonomy" id="647221"/>
    <lineage>
        <taxon>Eukaryota</taxon>
        <taxon>Sar</taxon>
        <taxon>Alveolata</taxon>
        <taxon>Apicomplexa</taxon>
        <taxon>Aconoidasida</taxon>
        <taxon>Haemosporida</taxon>
        <taxon>Plasmodiidae</taxon>
        <taxon>Plasmodium</taxon>
        <taxon>Plasmodium (Laverania)</taxon>
    </lineage>
</organism>
<feature type="domain" description="Plasmodium falciparum erythrocyte membrane protein 1 acidic terminal segment" evidence="1">
    <location>
        <begin position="78"/>
        <end position="219"/>
    </location>
</feature>